<reference evidence="1 2" key="1">
    <citation type="submission" date="2021-06" db="EMBL/GenBank/DDBJ databases">
        <title>Caerostris extrusa draft genome.</title>
        <authorList>
            <person name="Kono N."/>
            <person name="Arakawa K."/>
        </authorList>
    </citation>
    <scope>NUCLEOTIDE SEQUENCE [LARGE SCALE GENOMIC DNA]</scope>
</reference>
<gene>
    <name evidence="1" type="ORF">CEXT_436181</name>
</gene>
<proteinExistence type="predicted"/>
<dbReference type="AlphaFoldDB" id="A0AAV4XHW5"/>
<evidence type="ECO:0000313" key="2">
    <source>
        <dbReference type="Proteomes" id="UP001054945"/>
    </source>
</evidence>
<organism evidence="1 2">
    <name type="scientific">Caerostris extrusa</name>
    <name type="common">Bark spider</name>
    <name type="synonym">Caerostris bankana</name>
    <dbReference type="NCBI Taxonomy" id="172846"/>
    <lineage>
        <taxon>Eukaryota</taxon>
        <taxon>Metazoa</taxon>
        <taxon>Ecdysozoa</taxon>
        <taxon>Arthropoda</taxon>
        <taxon>Chelicerata</taxon>
        <taxon>Arachnida</taxon>
        <taxon>Araneae</taxon>
        <taxon>Araneomorphae</taxon>
        <taxon>Entelegynae</taxon>
        <taxon>Araneoidea</taxon>
        <taxon>Araneidae</taxon>
        <taxon>Caerostris</taxon>
    </lineage>
</organism>
<name>A0AAV4XHW5_CAEEX</name>
<dbReference type="Proteomes" id="UP001054945">
    <property type="component" value="Unassembled WGS sequence"/>
</dbReference>
<keyword evidence="2" id="KW-1185">Reference proteome</keyword>
<protein>
    <submittedName>
        <fullName evidence="1">Uncharacterized protein</fullName>
    </submittedName>
</protein>
<feature type="non-terminal residue" evidence="1">
    <location>
        <position position="35"/>
    </location>
</feature>
<evidence type="ECO:0000313" key="1">
    <source>
        <dbReference type="EMBL" id="GIY93629.1"/>
    </source>
</evidence>
<sequence length="35" mass="4216">MQKLMAKEEENVPDVCHLRELESADFLNKERKKKK</sequence>
<dbReference type="EMBL" id="BPLR01000284">
    <property type="protein sequence ID" value="GIY93629.1"/>
    <property type="molecule type" value="Genomic_DNA"/>
</dbReference>
<accession>A0AAV4XHW5</accession>
<comment type="caution">
    <text evidence="1">The sequence shown here is derived from an EMBL/GenBank/DDBJ whole genome shotgun (WGS) entry which is preliminary data.</text>
</comment>